<accession>A0A482W107</accession>
<dbReference type="Proteomes" id="UP000292052">
    <property type="component" value="Unassembled WGS sequence"/>
</dbReference>
<dbReference type="InterPro" id="IPR002018">
    <property type="entry name" value="CarbesteraseB"/>
</dbReference>
<dbReference type="InterPro" id="IPR019826">
    <property type="entry name" value="Carboxylesterase_B_AS"/>
</dbReference>
<sequence length="497" mass="55845">EPEPVEPWSGVWDANFLTECVQTALMNKSFVTRADEDCLHLNVYVPRGAPNPKENLDVIVSIHGGAYMFGSGHFHSNPQFLMDHDVIFVTFNYRLGILGFLSTEDDVVPGNNGLKDQVLALKWVQENIASFGGNPASVTLTGLSAGGSSVHLHYFSDMSKGLFHRGFSQSGCALNAWTLQNQPAEKAKILAEAVGCPTSPSRSLVQCLKQRPYPHLLARMPLFYGYMMLPIAPFAPVVEKGSKPFLKADPYYLLTEGEVYDVPWIASNTAHEGVIPVILFLLLQVFKDLQVINDEWENLAPILLEYNYTLPQPLWTTTAKKVKEFYLGEGQDISQENMLKVMQIFTDRGFLVGAETAVKKQAKVAKSPIYYYFFAYPGDDNEQRIVSHGIDSKYIYGDDLEGKMLTPNELQMKNVLVDMLISYPKTGLTTQILCRKPTIKGVKWEPTQHDELTYLNIDGFAPENIKLETVKELTPRAFWRSLGFQESENLILIKDEL</sequence>
<reference evidence="8 9" key="1">
    <citation type="submission" date="2017-03" db="EMBL/GenBank/DDBJ databases">
        <title>Genome of the blue death feigning beetle - Asbolus verrucosus.</title>
        <authorList>
            <person name="Rider S.D."/>
        </authorList>
    </citation>
    <scope>NUCLEOTIDE SEQUENCE [LARGE SCALE GENOMIC DNA]</scope>
    <source>
        <strain evidence="8">Butters</strain>
        <tissue evidence="8">Head and leg muscle</tissue>
    </source>
</reference>
<dbReference type="STRING" id="1661398.A0A482W107"/>
<keyword evidence="4" id="KW-1015">Disulfide bond</keyword>
<dbReference type="GO" id="GO:0052689">
    <property type="term" value="F:carboxylic ester hydrolase activity"/>
    <property type="evidence" value="ECO:0007669"/>
    <property type="project" value="UniProtKB-KW"/>
</dbReference>
<dbReference type="InterPro" id="IPR029058">
    <property type="entry name" value="AB_hydrolase_fold"/>
</dbReference>
<keyword evidence="5" id="KW-0325">Glycoprotein</keyword>
<comment type="caution">
    <text evidence="8">The sequence shown here is derived from an EMBL/GenBank/DDBJ whole genome shotgun (WGS) entry which is preliminary data.</text>
</comment>
<protein>
    <recommendedName>
        <fullName evidence="6">Carboxylic ester hydrolase</fullName>
        <ecNumber evidence="6">3.1.1.-</ecNumber>
    </recommendedName>
</protein>
<dbReference type="Gene3D" id="3.40.50.1820">
    <property type="entry name" value="alpha/beta hydrolase"/>
    <property type="match status" value="1"/>
</dbReference>
<dbReference type="OrthoDB" id="6846267at2759"/>
<dbReference type="EC" id="3.1.1.-" evidence="6"/>
<evidence type="ECO:0000256" key="6">
    <source>
        <dbReference type="RuleBase" id="RU361235"/>
    </source>
</evidence>
<evidence type="ECO:0000259" key="7">
    <source>
        <dbReference type="Pfam" id="PF00135"/>
    </source>
</evidence>
<dbReference type="EMBL" id="QDEB01043597">
    <property type="protein sequence ID" value="RZC38389.1"/>
    <property type="molecule type" value="Genomic_DNA"/>
</dbReference>
<proteinExistence type="inferred from homology"/>
<gene>
    <name evidence="8" type="ORF">BDFB_011452</name>
</gene>
<feature type="non-terminal residue" evidence="8">
    <location>
        <position position="1"/>
    </location>
</feature>
<evidence type="ECO:0000256" key="5">
    <source>
        <dbReference type="ARBA" id="ARBA00023180"/>
    </source>
</evidence>
<feature type="domain" description="Carboxylesterase type B" evidence="7">
    <location>
        <begin position="2"/>
        <end position="458"/>
    </location>
</feature>
<keyword evidence="3 6" id="KW-0378">Hydrolase</keyword>
<dbReference type="PROSITE" id="PS00122">
    <property type="entry name" value="CARBOXYLESTERASE_B_1"/>
    <property type="match status" value="1"/>
</dbReference>
<keyword evidence="2" id="KW-0719">Serine esterase</keyword>
<evidence type="ECO:0000256" key="4">
    <source>
        <dbReference type="ARBA" id="ARBA00023157"/>
    </source>
</evidence>
<dbReference type="AlphaFoldDB" id="A0A482W107"/>
<organism evidence="8 9">
    <name type="scientific">Asbolus verrucosus</name>
    <name type="common">Desert ironclad beetle</name>
    <dbReference type="NCBI Taxonomy" id="1661398"/>
    <lineage>
        <taxon>Eukaryota</taxon>
        <taxon>Metazoa</taxon>
        <taxon>Ecdysozoa</taxon>
        <taxon>Arthropoda</taxon>
        <taxon>Hexapoda</taxon>
        <taxon>Insecta</taxon>
        <taxon>Pterygota</taxon>
        <taxon>Neoptera</taxon>
        <taxon>Endopterygota</taxon>
        <taxon>Coleoptera</taxon>
        <taxon>Polyphaga</taxon>
        <taxon>Cucujiformia</taxon>
        <taxon>Tenebrionidae</taxon>
        <taxon>Pimeliinae</taxon>
        <taxon>Asbolus</taxon>
    </lineage>
</organism>
<name>A0A482W107_ASBVE</name>
<dbReference type="InterPro" id="IPR050309">
    <property type="entry name" value="Type-B_Carboxylest/Lipase"/>
</dbReference>
<dbReference type="PANTHER" id="PTHR11559">
    <property type="entry name" value="CARBOXYLESTERASE"/>
    <property type="match status" value="1"/>
</dbReference>
<evidence type="ECO:0000256" key="2">
    <source>
        <dbReference type="ARBA" id="ARBA00022487"/>
    </source>
</evidence>
<evidence type="ECO:0000256" key="3">
    <source>
        <dbReference type="ARBA" id="ARBA00022801"/>
    </source>
</evidence>
<dbReference type="SUPFAM" id="SSF53474">
    <property type="entry name" value="alpha/beta-Hydrolases"/>
    <property type="match status" value="1"/>
</dbReference>
<evidence type="ECO:0000313" key="9">
    <source>
        <dbReference type="Proteomes" id="UP000292052"/>
    </source>
</evidence>
<evidence type="ECO:0000313" key="8">
    <source>
        <dbReference type="EMBL" id="RZC38389.1"/>
    </source>
</evidence>
<keyword evidence="9" id="KW-1185">Reference proteome</keyword>
<evidence type="ECO:0000256" key="1">
    <source>
        <dbReference type="ARBA" id="ARBA00005964"/>
    </source>
</evidence>
<comment type="similarity">
    <text evidence="1 6">Belongs to the type-B carboxylesterase/lipase family.</text>
</comment>
<dbReference type="Pfam" id="PF00135">
    <property type="entry name" value="COesterase"/>
    <property type="match status" value="1"/>
</dbReference>